<dbReference type="Proteomes" id="UP000321039">
    <property type="component" value="Unassembled WGS sequence"/>
</dbReference>
<proteinExistence type="predicted"/>
<evidence type="ECO:0000259" key="3">
    <source>
        <dbReference type="Pfam" id="PF00483"/>
    </source>
</evidence>
<keyword evidence="5" id="KW-1185">Reference proteome</keyword>
<gene>
    <name evidence="4" type="ORF">FV139_18025</name>
</gene>
<sequence length="225" mass="24245">MRAMILAAGLGTRMRPLTDHTPKPLLEAGGKALLGWHIERLVAAGYRELVVNASHLAEQVVEYCGDGSAWGASIVVSRELEPLETAGGIVQALPLLGSEPFLVINGDVWTDYPFERVMASPPAPGAARLVLVDNPPQHPLGDFRLEAGRVCRREGDAAGFTFSGIAVYSPEFFAGLEPGVVPLRPLFERAIAEGRLSGEHYKGHWHDIGTPERLAALDRLLKRGG</sequence>
<dbReference type="EMBL" id="VRZA01000007">
    <property type="protein sequence ID" value="TXS90865.1"/>
    <property type="molecule type" value="Genomic_DNA"/>
</dbReference>
<dbReference type="GO" id="GO:0016779">
    <property type="term" value="F:nucleotidyltransferase activity"/>
    <property type="evidence" value="ECO:0007669"/>
    <property type="project" value="UniProtKB-KW"/>
</dbReference>
<keyword evidence="1 4" id="KW-0808">Transferase</keyword>
<dbReference type="InterPro" id="IPR050065">
    <property type="entry name" value="GlmU-like"/>
</dbReference>
<dbReference type="Gene3D" id="3.90.550.10">
    <property type="entry name" value="Spore Coat Polysaccharide Biosynthesis Protein SpsA, Chain A"/>
    <property type="match status" value="1"/>
</dbReference>
<evidence type="ECO:0000256" key="2">
    <source>
        <dbReference type="ARBA" id="ARBA00022695"/>
    </source>
</evidence>
<feature type="domain" description="Nucleotidyl transferase" evidence="3">
    <location>
        <begin position="3"/>
        <end position="132"/>
    </location>
</feature>
<dbReference type="PANTHER" id="PTHR43584">
    <property type="entry name" value="NUCLEOTIDYL TRANSFERASE"/>
    <property type="match status" value="1"/>
</dbReference>
<keyword evidence="2" id="KW-0548">Nucleotidyltransferase</keyword>
<organism evidence="4 5">
    <name type="scientific">Parahaliea maris</name>
    <dbReference type="NCBI Taxonomy" id="2716870"/>
    <lineage>
        <taxon>Bacteria</taxon>
        <taxon>Pseudomonadati</taxon>
        <taxon>Pseudomonadota</taxon>
        <taxon>Gammaproteobacteria</taxon>
        <taxon>Cellvibrionales</taxon>
        <taxon>Halieaceae</taxon>
        <taxon>Parahaliea</taxon>
    </lineage>
</organism>
<dbReference type="AlphaFoldDB" id="A0A5C8ZR85"/>
<dbReference type="InterPro" id="IPR029044">
    <property type="entry name" value="Nucleotide-diphossugar_trans"/>
</dbReference>
<evidence type="ECO:0000313" key="5">
    <source>
        <dbReference type="Proteomes" id="UP000321039"/>
    </source>
</evidence>
<dbReference type="SUPFAM" id="SSF53448">
    <property type="entry name" value="Nucleotide-diphospho-sugar transferases"/>
    <property type="match status" value="1"/>
</dbReference>
<reference evidence="4 5" key="1">
    <citation type="submission" date="2019-08" db="EMBL/GenBank/DDBJ databases">
        <title>Parahaliea maris sp. nov., isolated from the surface seawater.</title>
        <authorList>
            <person name="Liu Y."/>
        </authorList>
    </citation>
    <scope>NUCLEOTIDE SEQUENCE [LARGE SCALE GENOMIC DNA]</scope>
    <source>
        <strain evidence="4 5">HSLHS9</strain>
    </source>
</reference>
<dbReference type="InterPro" id="IPR005835">
    <property type="entry name" value="NTP_transferase_dom"/>
</dbReference>
<dbReference type="RefSeq" id="WP_148069864.1">
    <property type="nucleotide sequence ID" value="NZ_VRZA01000007.1"/>
</dbReference>
<evidence type="ECO:0000313" key="4">
    <source>
        <dbReference type="EMBL" id="TXS90865.1"/>
    </source>
</evidence>
<dbReference type="InterPro" id="IPR054790">
    <property type="entry name" value="MurU"/>
</dbReference>
<dbReference type="NCBIfam" id="NF045761">
    <property type="entry name" value="NAMPUrTaseMurU"/>
    <property type="match status" value="1"/>
</dbReference>
<accession>A0A5C8ZR85</accession>
<dbReference type="PANTHER" id="PTHR43584:SF8">
    <property type="entry name" value="N-ACETYLMURAMATE ALPHA-1-PHOSPHATE URIDYLYLTRANSFERASE"/>
    <property type="match status" value="1"/>
</dbReference>
<dbReference type="CDD" id="cd06422">
    <property type="entry name" value="NTP_transferase_like_1"/>
    <property type="match status" value="1"/>
</dbReference>
<evidence type="ECO:0000256" key="1">
    <source>
        <dbReference type="ARBA" id="ARBA00022679"/>
    </source>
</evidence>
<protein>
    <submittedName>
        <fullName evidence="4">Nucleotidyltransferase family protein</fullName>
    </submittedName>
</protein>
<name>A0A5C8ZR85_9GAMM</name>
<comment type="caution">
    <text evidence="4">The sequence shown here is derived from an EMBL/GenBank/DDBJ whole genome shotgun (WGS) entry which is preliminary data.</text>
</comment>
<dbReference type="Pfam" id="PF00483">
    <property type="entry name" value="NTP_transferase"/>
    <property type="match status" value="1"/>
</dbReference>